<feature type="compositionally biased region" description="Basic and acidic residues" evidence="1">
    <location>
        <begin position="27"/>
        <end position="39"/>
    </location>
</feature>
<feature type="compositionally biased region" description="Polar residues" evidence="1">
    <location>
        <begin position="1"/>
        <end position="10"/>
    </location>
</feature>
<comment type="caution">
    <text evidence="2">The sequence shown here is derived from an EMBL/GenBank/DDBJ whole genome shotgun (WGS) entry which is preliminary data.</text>
</comment>
<dbReference type="InterPro" id="IPR018824">
    <property type="entry name" value="Conidiation-specific_6"/>
</dbReference>
<reference evidence="2 3" key="1">
    <citation type="submission" date="2016-10" db="EMBL/GenBank/DDBJ databases">
        <title>Genome sequence of the ascomycete fungus Penicillium subrubescens.</title>
        <authorList>
            <person name="De Vries R.P."/>
            <person name="Peng M."/>
            <person name="Dilokpimol A."/>
            <person name="Hilden K."/>
            <person name="Makela M.R."/>
            <person name="Grigoriev I."/>
            <person name="Riley R."/>
            <person name="Granchi Z."/>
        </authorList>
    </citation>
    <scope>NUCLEOTIDE SEQUENCE [LARGE SCALE GENOMIC DNA]</scope>
    <source>
        <strain evidence="2 3">CBS 132785</strain>
    </source>
</reference>
<dbReference type="AlphaFoldDB" id="A0A1Q5UCP1"/>
<dbReference type="EMBL" id="MNBE01000379">
    <property type="protein sequence ID" value="OKP10233.1"/>
    <property type="molecule type" value="Genomic_DNA"/>
</dbReference>
<dbReference type="InterPro" id="IPR052670">
    <property type="entry name" value="UPF0654_domain"/>
</dbReference>
<gene>
    <name evidence="2" type="ORF">PENSUB_4407</name>
</gene>
<name>A0A1Q5UCP1_9EURO</name>
<organism evidence="2 3">
    <name type="scientific">Penicillium subrubescens</name>
    <dbReference type="NCBI Taxonomy" id="1316194"/>
    <lineage>
        <taxon>Eukaryota</taxon>
        <taxon>Fungi</taxon>
        <taxon>Dikarya</taxon>
        <taxon>Ascomycota</taxon>
        <taxon>Pezizomycotina</taxon>
        <taxon>Eurotiomycetes</taxon>
        <taxon>Eurotiomycetidae</taxon>
        <taxon>Eurotiales</taxon>
        <taxon>Aspergillaceae</taxon>
        <taxon>Penicillium</taxon>
    </lineage>
</organism>
<dbReference type="GO" id="GO:0005737">
    <property type="term" value="C:cytoplasm"/>
    <property type="evidence" value="ECO:0007669"/>
    <property type="project" value="TreeGrafter"/>
</dbReference>
<evidence type="ECO:0000313" key="3">
    <source>
        <dbReference type="Proteomes" id="UP000186955"/>
    </source>
</evidence>
<evidence type="ECO:0000256" key="1">
    <source>
        <dbReference type="SAM" id="MobiDB-lite"/>
    </source>
</evidence>
<evidence type="ECO:0000313" key="2">
    <source>
        <dbReference type="EMBL" id="OKP10233.1"/>
    </source>
</evidence>
<accession>A0A1Q5UCP1</accession>
<feature type="compositionally biased region" description="Basic and acidic residues" evidence="1">
    <location>
        <begin position="69"/>
        <end position="81"/>
    </location>
</feature>
<dbReference type="Proteomes" id="UP000186955">
    <property type="component" value="Unassembled WGS sequence"/>
</dbReference>
<dbReference type="Pfam" id="PF10346">
    <property type="entry name" value="Con-6"/>
    <property type="match status" value="2"/>
</dbReference>
<keyword evidence="3" id="KW-1185">Reference proteome</keyword>
<dbReference type="PANTHER" id="PTHR36576:SF2">
    <property type="entry name" value="PROTEIN CON-6, PUTATIVE (AFU_ORTHOLOGUE AFUA_4G03615)-RELATED"/>
    <property type="match status" value="1"/>
</dbReference>
<feature type="region of interest" description="Disordered" evidence="1">
    <location>
        <begin position="1"/>
        <end position="87"/>
    </location>
</feature>
<feature type="compositionally biased region" description="Basic and acidic residues" evidence="1">
    <location>
        <begin position="46"/>
        <end position="55"/>
    </location>
</feature>
<protein>
    <recommendedName>
        <fullName evidence="4">Conidiation-specific protein 6</fullName>
    </recommendedName>
</protein>
<sequence>MGRNSGGSQENKLRGYKAATHNPRVSEQARAHAQQEADKMSNYGSDEERHEENVKRGLKAAMHNPRVSEGGRRGAKDKLNEMGEPAE</sequence>
<proteinExistence type="predicted"/>
<evidence type="ECO:0008006" key="4">
    <source>
        <dbReference type="Google" id="ProtNLM"/>
    </source>
</evidence>
<dbReference type="PANTHER" id="PTHR36576">
    <property type="entry name" value="UPF0654 PROTEIN C11D3.01C-RELATED"/>
    <property type="match status" value="1"/>
</dbReference>